<dbReference type="EMBL" id="CP070245">
    <property type="protein sequence ID" value="QRV35451.1"/>
    <property type="molecule type" value="Genomic_DNA"/>
</dbReference>
<feature type="domain" description="Type I restriction modification DNA specificity" evidence="4">
    <location>
        <begin position="265"/>
        <end position="374"/>
    </location>
</feature>
<evidence type="ECO:0000313" key="6">
    <source>
        <dbReference type="EMBL" id="QRV42358.1"/>
    </source>
</evidence>
<keyword evidence="3" id="KW-0238">DNA-binding</keyword>
<dbReference type="AlphaFoldDB" id="A0ABD7CY17"/>
<keyword evidence="7" id="KW-1185">Reference proteome</keyword>
<dbReference type="GO" id="GO:0004519">
    <property type="term" value="F:endonuclease activity"/>
    <property type="evidence" value="ECO:0007669"/>
    <property type="project" value="UniProtKB-KW"/>
</dbReference>
<dbReference type="PANTHER" id="PTHR30408:SF12">
    <property type="entry name" value="TYPE I RESTRICTION ENZYME MJAVIII SPECIFICITY SUBUNIT"/>
    <property type="match status" value="1"/>
</dbReference>
<organism evidence="5 8">
    <name type="scientific">Streptomyces californicus</name>
    <dbReference type="NCBI Taxonomy" id="67351"/>
    <lineage>
        <taxon>Bacteria</taxon>
        <taxon>Bacillati</taxon>
        <taxon>Actinomycetota</taxon>
        <taxon>Actinomycetes</taxon>
        <taxon>Kitasatosporales</taxon>
        <taxon>Streptomycetaceae</taxon>
        <taxon>Streptomyces</taxon>
    </lineage>
</organism>
<dbReference type="PANTHER" id="PTHR30408">
    <property type="entry name" value="TYPE-1 RESTRICTION ENZYME ECOKI SPECIFICITY PROTEIN"/>
    <property type="match status" value="1"/>
</dbReference>
<proteinExistence type="inferred from homology"/>
<dbReference type="EMBL" id="CP070249">
    <property type="protein sequence ID" value="QRV42358.1"/>
    <property type="molecule type" value="Genomic_DNA"/>
</dbReference>
<dbReference type="RefSeq" id="WP_078580930.1">
    <property type="nucleotide sequence ID" value="NZ_CP070242.1"/>
</dbReference>
<evidence type="ECO:0000259" key="4">
    <source>
        <dbReference type="Pfam" id="PF01420"/>
    </source>
</evidence>
<name>A0ABD7CY17_9ACTN</name>
<gene>
    <name evidence="6" type="ORF">I6J41_17590</name>
    <name evidence="5" type="ORF">I6J42_16415</name>
</gene>
<evidence type="ECO:0000313" key="5">
    <source>
        <dbReference type="EMBL" id="QRV35451.1"/>
    </source>
</evidence>
<dbReference type="GO" id="GO:0009307">
    <property type="term" value="P:DNA restriction-modification system"/>
    <property type="evidence" value="ECO:0007669"/>
    <property type="project" value="UniProtKB-KW"/>
</dbReference>
<reference evidence="7 8" key="1">
    <citation type="submission" date="2021-02" db="EMBL/GenBank/DDBJ databases">
        <title>FDA dAtabase for Regulatory Grade micrObial Sequences (FDA-ARGOS): Supporting development and validation of Infectious Disease Dx tests.</title>
        <authorList>
            <person name="Sproer C."/>
            <person name="Gronow S."/>
            <person name="Severitt S."/>
            <person name="Schroder I."/>
            <person name="Tallon L."/>
            <person name="Sadzewicz L."/>
            <person name="Zhao X."/>
            <person name="Boylan J."/>
            <person name="Ott S."/>
            <person name="Bowen H."/>
            <person name="Vavikolanu K."/>
            <person name="Mehta A."/>
            <person name="Aluvathingal J."/>
            <person name="Nadendla S."/>
            <person name="Lowell S."/>
            <person name="Myers T."/>
            <person name="Yan Y."/>
            <person name="Sichtig H."/>
        </authorList>
    </citation>
    <scope>NUCLEOTIDE SEQUENCE [LARGE SCALE GENOMIC DNA]</scope>
    <source>
        <strain evidence="6 7">FDAARGOS_1211</strain>
        <strain evidence="5 8">FDAARGOS_1212</strain>
    </source>
</reference>
<dbReference type="InterPro" id="IPR000055">
    <property type="entry name" value="Restrct_endonuc_typeI_TRD"/>
</dbReference>
<keyword evidence="5" id="KW-0255">Endonuclease</keyword>
<keyword evidence="5" id="KW-0378">Hydrolase</keyword>
<evidence type="ECO:0000313" key="7">
    <source>
        <dbReference type="Proteomes" id="UP000598054"/>
    </source>
</evidence>
<keyword evidence="5" id="KW-0540">Nuclease</keyword>
<dbReference type="Proteomes" id="UP000623926">
    <property type="component" value="Chromosome"/>
</dbReference>
<comment type="similarity">
    <text evidence="1">Belongs to the type-I restriction system S methylase family.</text>
</comment>
<keyword evidence="2" id="KW-0680">Restriction system</keyword>
<dbReference type="CDD" id="cd17256">
    <property type="entry name" value="RMtype1_S_EcoJA65PI-TRD1-CR1_like"/>
    <property type="match status" value="1"/>
</dbReference>
<feature type="domain" description="Type I restriction modification DNA specificity" evidence="4">
    <location>
        <begin position="89"/>
        <end position="179"/>
    </location>
</feature>
<evidence type="ECO:0000256" key="3">
    <source>
        <dbReference type="ARBA" id="ARBA00023125"/>
    </source>
</evidence>
<evidence type="ECO:0000256" key="1">
    <source>
        <dbReference type="ARBA" id="ARBA00010923"/>
    </source>
</evidence>
<protein>
    <submittedName>
        <fullName evidence="5">Restriction endonuclease subunit S</fullName>
    </submittedName>
</protein>
<dbReference type="GeneID" id="63981364"/>
<dbReference type="SUPFAM" id="SSF116734">
    <property type="entry name" value="DNA methylase specificity domain"/>
    <property type="match status" value="2"/>
</dbReference>
<evidence type="ECO:0000313" key="8">
    <source>
        <dbReference type="Proteomes" id="UP000623926"/>
    </source>
</evidence>
<dbReference type="GO" id="GO:0003677">
    <property type="term" value="F:DNA binding"/>
    <property type="evidence" value="ECO:0007669"/>
    <property type="project" value="UniProtKB-KW"/>
</dbReference>
<dbReference type="Gene3D" id="3.90.220.20">
    <property type="entry name" value="DNA methylase specificity domains"/>
    <property type="match status" value="2"/>
</dbReference>
<dbReference type="InterPro" id="IPR044946">
    <property type="entry name" value="Restrct_endonuc_typeI_TRD_sf"/>
</dbReference>
<accession>A0ABD7CY17</accession>
<evidence type="ECO:0000256" key="2">
    <source>
        <dbReference type="ARBA" id="ARBA00022747"/>
    </source>
</evidence>
<dbReference type="Proteomes" id="UP000598054">
    <property type="component" value="Chromosome"/>
</dbReference>
<dbReference type="Pfam" id="PF01420">
    <property type="entry name" value="Methylase_S"/>
    <property type="match status" value="2"/>
</dbReference>
<dbReference type="InterPro" id="IPR052021">
    <property type="entry name" value="Type-I_RS_S_subunit"/>
</dbReference>
<sequence>MSELRRRSLKDLVNEVKPGFACGEVDANGVFQIRMNNVTKSGGIDLSKQRRVPRNHPGIEKSKLRPGDVLFNATNSPDLVGKTLFWSGIDEEVVYSNHFQRIRTDDEELDPKYLSRWLTSQFESGVFRGLCKQWVNQATVSKDSLLSLKIPLPPLAYQKRIAAVLDEVDILRTKRREAITLLDDLAQSIFFEMFGTGEGHPVVPLGEQLSFITSGGRGWAKYYSDSGSIFIRSLDVQMNSIEIDEVAYVQAPDNAEARRTRVEVGDVLLTITGSRIGRVSAVPENLSGAYVSQHVAILRPVQEKIVPDFLSFFLSIPFGGQRQISDMQYGQTKPGLNFRQIAEFLIPLPEVSLQRQFLDRVSRVRQLQESHARNLATLDELFTSLQYRAFSGALWNYEATGEAA</sequence>